<evidence type="ECO:0000256" key="2">
    <source>
        <dbReference type="SAM" id="Phobius"/>
    </source>
</evidence>
<dbReference type="WBParaSite" id="nRc.2.0.1.t37117-RA">
    <property type="protein sequence ID" value="nRc.2.0.1.t37117-RA"/>
    <property type="gene ID" value="nRc.2.0.1.g37117"/>
</dbReference>
<keyword evidence="2" id="KW-1133">Transmembrane helix</keyword>
<feature type="compositionally biased region" description="Polar residues" evidence="1">
    <location>
        <begin position="45"/>
        <end position="58"/>
    </location>
</feature>
<evidence type="ECO:0000313" key="4">
    <source>
        <dbReference type="WBParaSite" id="nRc.2.0.1.t37117-RA"/>
    </source>
</evidence>
<feature type="transmembrane region" description="Helical" evidence="2">
    <location>
        <begin position="84"/>
        <end position="104"/>
    </location>
</feature>
<feature type="compositionally biased region" description="Basic residues" evidence="1">
    <location>
        <begin position="1"/>
        <end position="15"/>
    </location>
</feature>
<organism evidence="3 4">
    <name type="scientific">Romanomermis culicivorax</name>
    <name type="common">Nematode worm</name>
    <dbReference type="NCBI Taxonomy" id="13658"/>
    <lineage>
        <taxon>Eukaryota</taxon>
        <taxon>Metazoa</taxon>
        <taxon>Ecdysozoa</taxon>
        <taxon>Nematoda</taxon>
        <taxon>Enoplea</taxon>
        <taxon>Dorylaimia</taxon>
        <taxon>Mermithida</taxon>
        <taxon>Mermithoidea</taxon>
        <taxon>Mermithidae</taxon>
        <taxon>Romanomermis</taxon>
    </lineage>
</organism>
<protein>
    <submittedName>
        <fullName evidence="4">Uncharacterized protein</fullName>
    </submittedName>
</protein>
<accession>A0A915KEH6</accession>
<sequence length="151" mass="16895">MPAAPKIHKNLKNRRPVSNGRQSTVDKSECSKSTIILKPKEQHVQIPTFSPGRKSTQAPADYEEKAYGEERGPTEESFKKTTTMTIVGLCSFSAFIAILVCLIARHRWKQKAKQRRASIDARYGSTVIKRHLNAASSSIRSRQLAGQPDFI</sequence>
<dbReference type="Proteomes" id="UP000887565">
    <property type="component" value="Unplaced"/>
</dbReference>
<dbReference type="AlphaFoldDB" id="A0A915KEH6"/>
<feature type="compositionally biased region" description="Basic and acidic residues" evidence="1">
    <location>
        <begin position="62"/>
        <end position="76"/>
    </location>
</feature>
<proteinExistence type="predicted"/>
<keyword evidence="3" id="KW-1185">Reference proteome</keyword>
<evidence type="ECO:0000256" key="1">
    <source>
        <dbReference type="SAM" id="MobiDB-lite"/>
    </source>
</evidence>
<feature type="region of interest" description="Disordered" evidence="1">
    <location>
        <begin position="1"/>
        <end position="76"/>
    </location>
</feature>
<reference evidence="4" key="1">
    <citation type="submission" date="2022-11" db="UniProtKB">
        <authorList>
            <consortium name="WormBaseParasite"/>
        </authorList>
    </citation>
    <scope>IDENTIFICATION</scope>
</reference>
<keyword evidence="2" id="KW-0472">Membrane</keyword>
<name>A0A915KEH6_ROMCU</name>
<evidence type="ECO:0000313" key="3">
    <source>
        <dbReference type="Proteomes" id="UP000887565"/>
    </source>
</evidence>
<keyword evidence="2" id="KW-0812">Transmembrane</keyword>